<dbReference type="InterPro" id="IPR016181">
    <property type="entry name" value="Acyl_CoA_acyltransferase"/>
</dbReference>
<evidence type="ECO:0000259" key="1">
    <source>
        <dbReference type="PROSITE" id="PS51186"/>
    </source>
</evidence>
<feature type="domain" description="N-acetyltransferase" evidence="1">
    <location>
        <begin position="25"/>
        <end position="169"/>
    </location>
</feature>
<reference evidence="2 3" key="1">
    <citation type="journal article" date="2015" name="Nature">
        <title>rRNA introns, odd ribosomes, and small enigmatic genomes across a large radiation of phyla.</title>
        <authorList>
            <person name="Brown C.T."/>
            <person name="Hug L.A."/>
            <person name="Thomas B.C."/>
            <person name="Sharon I."/>
            <person name="Castelle C.J."/>
            <person name="Singh A."/>
            <person name="Wilkins M.J."/>
            <person name="Williams K.H."/>
            <person name="Banfield J.F."/>
        </authorList>
    </citation>
    <scope>NUCLEOTIDE SEQUENCE [LARGE SCALE GENOMIC DNA]</scope>
</reference>
<dbReference type="CDD" id="cd04301">
    <property type="entry name" value="NAT_SF"/>
    <property type="match status" value="1"/>
</dbReference>
<gene>
    <name evidence="2" type="ORF">US52_C0030G0006</name>
</gene>
<dbReference type="Gene3D" id="3.40.630.30">
    <property type="match status" value="1"/>
</dbReference>
<comment type="caution">
    <text evidence="2">The sequence shown here is derived from an EMBL/GenBank/DDBJ whole genome shotgun (WGS) entry which is preliminary data.</text>
</comment>
<evidence type="ECO:0000313" key="2">
    <source>
        <dbReference type="EMBL" id="KKQ35254.1"/>
    </source>
</evidence>
<accession>A0A0G0JEQ1</accession>
<protein>
    <recommendedName>
        <fullName evidence="1">N-acetyltransferase domain-containing protein</fullName>
    </recommendedName>
</protein>
<dbReference type="PROSITE" id="PS51186">
    <property type="entry name" value="GNAT"/>
    <property type="match status" value="1"/>
</dbReference>
<dbReference type="Pfam" id="PF00583">
    <property type="entry name" value="Acetyltransf_1"/>
    <property type="match status" value="1"/>
</dbReference>
<dbReference type="EMBL" id="LBTH01000030">
    <property type="protein sequence ID" value="KKQ35254.1"/>
    <property type="molecule type" value="Genomic_DNA"/>
</dbReference>
<dbReference type="SUPFAM" id="SSF55729">
    <property type="entry name" value="Acyl-CoA N-acyltransferases (Nat)"/>
    <property type="match status" value="1"/>
</dbReference>
<evidence type="ECO:0000313" key="3">
    <source>
        <dbReference type="Proteomes" id="UP000034852"/>
    </source>
</evidence>
<sequence length="169" mass="19980">MDTQVNTIRRLNRYDFANFYPLFETLVKSEIPEIIKQHKFFLEGDFSRERVYSSLDYPQIAIFGYFQNGENDKEGNLLGFIWGTNGYAGLGFVSWLMVDKNFRNNGIGKTLLIYYEDYIKKEGGHVIELYCFEAMKDYYLKNKYEIIGMRPKGYFGLKQYILDKILVTK</sequence>
<proteinExistence type="predicted"/>
<organism evidence="2 3">
    <name type="scientific">candidate division WS6 bacterium GW2011_GWA2_37_6</name>
    <dbReference type="NCBI Taxonomy" id="1619087"/>
    <lineage>
        <taxon>Bacteria</taxon>
        <taxon>Candidatus Dojkabacteria</taxon>
    </lineage>
</organism>
<dbReference type="GO" id="GO:0016747">
    <property type="term" value="F:acyltransferase activity, transferring groups other than amino-acyl groups"/>
    <property type="evidence" value="ECO:0007669"/>
    <property type="project" value="InterPro"/>
</dbReference>
<dbReference type="Proteomes" id="UP000034852">
    <property type="component" value="Unassembled WGS sequence"/>
</dbReference>
<dbReference type="InterPro" id="IPR000182">
    <property type="entry name" value="GNAT_dom"/>
</dbReference>
<name>A0A0G0JEQ1_9BACT</name>
<dbReference type="AlphaFoldDB" id="A0A0G0JEQ1"/>